<name>A0A8R1I5I8_CAEJA</name>
<protein>
    <submittedName>
        <fullName evidence="1">Uncharacterized protein</fullName>
    </submittedName>
</protein>
<proteinExistence type="predicted"/>
<organism evidence="1 2">
    <name type="scientific">Caenorhabditis japonica</name>
    <dbReference type="NCBI Taxonomy" id="281687"/>
    <lineage>
        <taxon>Eukaryota</taxon>
        <taxon>Metazoa</taxon>
        <taxon>Ecdysozoa</taxon>
        <taxon>Nematoda</taxon>
        <taxon>Chromadorea</taxon>
        <taxon>Rhabditida</taxon>
        <taxon>Rhabditina</taxon>
        <taxon>Rhabditomorpha</taxon>
        <taxon>Rhabditoidea</taxon>
        <taxon>Rhabditidae</taxon>
        <taxon>Peloderinae</taxon>
        <taxon>Caenorhabditis</taxon>
    </lineage>
</organism>
<evidence type="ECO:0000313" key="1">
    <source>
        <dbReference type="EnsemblMetazoa" id="CJA15724a.1"/>
    </source>
</evidence>
<evidence type="ECO:0000313" key="2">
    <source>
        <dbReference type="Proteomes" id="UP000005237"/>
    </source>
</evidence>
<dbReference type="AlphaFoldDB" id="A0A8R1I5I8"/>
<reference evidence="2" key="1">
    <citation type="submission" date="2010-08" db="EMBL/GenBank/DDBJ databases">
        <authorList>
            <consortium name="Caenorhabditis japonica Sequencing Consortium"/>
            <person name="Wilson R.K."/>
        </authorList>
    </citation>
    <scope>NUCLEOTIDE SEQUENCE [LARGE SCALE GENOMIC DNA]</scope>
    <source>
        <strain evidence="2">DF5081</strain>
    </source>
</reference>
<reference evidence="1" key="2">
    <citation type="submission" date="2022-06" db="UniProtKB">
        <authorList>
            <consortium name="EnsemblMetazoa"/>
        </authorList>
    </citation>
    <scope>IDENTIFICATION</scope>
    <source>
        <strain evidence="1">DF5081</strain>
    </source>
</reference>
<dbReference type="EnsemblMetazoa" id="CJA15724a.1">
    <property type="protein sequence ID" value="CJA15724a.1"/>
    <property type="gene ID" value="WBGene00134928"/>
</dbReference>
<dbReference type="Proteomes" id="UP000005237">
    <property type="component" value="Unassembled WGS sequence"/>
</dbReference>
<sequence length="166" mass="18762">MFACRFASPRLDDGHFASCVLFALLPNQTNPKMNLFVAALLLVVVVASGGPCRMSPLTTFLTEDQQKTLHQLIVSARTSGADEEMVKDSMDEYLAQVLSPQRLVEFKTAHDEFEAQRRGKRAVHEDEDGKKKEPKKVFDIIDQFTFSGEGYQKFYEESAAVRNRKL</sequence>
<accession>A0A8R1I5I8</accession>
<keyword evidence="2" id="KW-1185">Reference proteome</keyword>